<comment type="caution">
    <text evidence="2">The sequence shown here is derived from an EMBL/GenBank/DDBJ whole genome shotgun (WGS) entry which is preliminary data.</text>
</comment>
<evidence type="ECO:0000313" key="2">
    <source>
        <dbReference type="EMBL" id="MBP2478716.1"/>
    </source>
</evidence>
<proteinExistence type="predicted"/>
<organism evidence="2 3">
    <name type="scientific">Crossiella equi</name>
    <dbReference type="NCBI Taxonomy" id="130796"/>
    <lineage>
        <taxon>Bacteria</taxon>
        <taxon>Bacillati</taxon>
        <taxon>Actinomycetota</taxon>
        <taxon>Actinomycetes</taxon>
        <taxon>Pseudonocardiales</taxon>
        <taxon>Pseudonocardiaceae</taxon>
        <taxon>Crossiella</taxon>
    </lineage>
</organism>
<evidence type="ECO:0000313" key="3">
    <source>
        <dbReference type="Proteomes" id="UP001519363"/>
    </source>
</evidence>
<dbReference type="InterPro" id="IPR041698">
    <property type="entry name" value="Methyltransf_25"/>
</dbReference>
<dbReference type="GO" id="GO:0008168">
    <property type="term" value="F:methyltransferase activity"/>
    <property type="evidence" value="ECO:0007669"/>
    <property type="project" value="UniProtKB-KW"/>
</dbReference>
<dbReference type="InterPro" id="IPR029063">
    <property type="entry name" value="SAM-dependent_MTases_sf"/>
</dbReference>
<feature type="domain" description="Methyltransferase" evidence="1">
    <location>
        <begin position="40"/>
        <end position="126"/>
    </location>
</feature>
<keyword evidence="2" id="KW-0808">Transferase</keyword>
<keyword evidence="3" id="KW-1185">Reference proteome</keyword>
<protein>
    <submittedName>
        <fullName evidence="2">SAM-dependent methyltransferase</fullName>
    </submittedName>
</protein>
<dbReference type="RefSeq" id="WP_086781799.1">
    <property type="nucleotide sequence ID" value="NZ_JAGIOO010000001.1"/>
</dbReference>
<accession>A0ABS5AQJ9</accession>
<dbReference type="Proteomes" id="UP001519363">
    <property type="component" value="Unassembled WGS sequence"/>
</dbReference>
<gene>
    <name evidence="2" type="ORF">JOF53_007588</name>
</gene>
<dbReference type="GO" id="GO:0032259">
    <property type="term" value="P:methylation"/>
    <property type="evidence" value="ECO:0007669"/>
    <property type="project" value="UniProtKB-KW"/>
</dbReference>
<name>A0ABS5AQJ9_9PSEU</name>
<dbReference type="EMBL" id="JAGIOO010000001">
    <property type="protein sequence ID" value="MBP2478716.1"/>
    <property type="molecule type" value="Genomic_DNA"/>
</dbReference>
<dbReference type="Pfam" id="PF13649">
    <property type="entry name" value="Methyltransf_25"/>
    <property type="match status" value="1"/>
</dbReference>
<dbReference type="Gene3D" id="3.40.50.150">
    <property type="entry name" value="Vaccinia Virus protein VP39"/>
    <property type="match status" value="1"/>
</dbReference>
<evidence type="ECO:0000259" key="1">
    <source>
        <dbReference type="Pfam" id="PF13649"/>
    </source>
</evidence>
<keyword evidence="2" id="KW-0489">Methyltransferase</keyword>
<dbReference type="SUPFAM" id="SSF53335">
    <property type="entry name" value="S-adenosyl-L-methionine-dependent methyltransferases"/>
    <property type="match status" value="1"/>
</dbReference>
<sequence length="262" mass="27856">MSYSPEWLALRENADAEARATDLLTPLRAALAGQDRPVVRDLGCGTGSLARWLAPHLPGPAHWVLHDVDADLLAHAEADLRGRGFSVETRLGDLADLRAEHFAGTSLVAASALLDILTEPEVNGLAAAIVGSGVPAYFCLSVSGKTPLDPAEPLDTAFQEAFNDHQRREHDGRRLLGPDAPEAATRAFERLGARVHTSPSPWRLGPDKPELTGTWLRNWVAAAVEQEPALAADAPAYLARRAATPHTAEVGHVDLLALPGAA</sequence>
<dbReference type="CDD" id="cd02440">
    <property type="entry name" value="AdoMet_MTases"/>
    <property type="match status" value="1"/>
</dbReference>
<reference evidence="2 3" key="1">
    <citation type="submission" date="2021-03" db="EMBL/GenBank/DDBJ databases">
        <title>Sequencing the genomes of 1000 actinobacteria strains.</title>
        <authorList>
            <person name="Klenk H.-P."/>
        </authorList>
    </citation>
    <scope>NUCLEOTIDE SEQUENCE [LARGE SCALE GENOMIC DNA]</scope>
    <source>
        <strain evidence="2 3">DSM 44580</strain>
    </source>
</reference>